<accession>A0ABM5LZG3</accession>
<proteinExistence type="predicted"/>
<dbReference type="EMBL" id="CP002207">
    <property type="protein sequence ID" value="ADP33318.1"/>
    <property type="molecule type" value="Genomic_DNA"/>
</dbReference>
<reference evidence="4 5" key="1">
    <citation type="journal article" date="2011" name="Front. Microbiol.">
        <title>Genomic signatures of strain selection and enhancement in Bacillus atrophaeus var. globigii, a historical biowarfare simulant.</title>
        <authorList>
            <person name="Gibbons H.S."/>
            <person name="Broomall S.M."/>
            <person name="McNew L.A."/>
            <person name="Daligault H."/>
            <person name="Chapman C."/>
            <person name="Bruce D."/>
            <person name="Karavis M."/>
            <person name="Krepps M."/>
            <person name="McGregor P.A."/>
            <person name="Hong C."/>
            <person name="Park K.H."/>
            <person name="Akmal A."/>
            <person name="Feldman A."/>
            <person name="Lin J.S."/>
            <person name="Chang W.E."/>
            <person name="Higgs B.W."/>
            <person name="Demirev P."/>
            <person name="Lindquist J."/>
            <person name="Liem A."/>
            <person name="Fochler E."/>
            <person name="Read T.D."/>
            <person name="Tapia R."/>
            <person name="Johnson S."/>
            <person name="Bishop-Lilly K.A."/>
            <person name="Detter C."/>
            <person name="Han C."/>
            <person name="Sozhamannan S."/>
            <person name="Rosenzweig C.N."/>
            <person name="Skowronski E.W."/>
        </authorList>
    </citation>
    <scope>NUCLEOTIDE SEQUENCE [LARGE SCALE GENOMIC DNA]</scope>
    <source>
        <strain evidence="4 5">1942</strain>
    </source>
</reference>
<dbReference type="Pfam" id="PF09557">
    <property type="entry name" value="DUF2382"/>
    <property type="match status" value="1"/>
</dbReference>
<keyword evidence="5" id="KW-1185">Reference proteome</keyword>
<feature type="domain" description="General stress protein 17M-like" evidence="3">
    <location>
        <begin position="5"/>
        <end position="106"/>
    </location>
</feature>
<feature type="domain" description="DUF2382" evidence="2">
    <location>
        <begin position="153"/>
        <end position="260"/>
    </location>
</feature>
<sequence length="281" mass="31590">MTKSVVGIYETPRETVAAIEGLKTRGYDSDNISVVTNRKDTDYLESQTGTQVKQAADTNDSDSESFFDKLKDYFTMDDSGTNQNKLSDLDIANDDAERYQEELNDGKILLAVDTDAELDNSTIDNGHVLSGGFSNARTSGEMTDYTTKEEKTMPIREEELNINKEDVQTGEVEIGKDVKTEQRDMDIPVKHDEIYVERRPVNDNTGEASPVNDSETIRVPIVEEQVEVTKKPVVTDEVVIGKRTVEENEHVSETVKKEEPRLNKEGHVRNLDDDDDALNHK</sequence>
<evidence type="ECO:0000313" key="4">
    <source>
        <dbReference type="EMBL" id="ADP33318.1"/>
    </source>
</evidence>
<dbReference type="PANTHER" id="PTHR38463:SF1">
    <property type="entry name" value="STRESS RESPONSE PROTEIN YSNF"/>
    <property type="match status" value="1"/>
</dbReference>
<gene>
    <name evidence="4" type="ordered locus">BATR1942_11935</name>
</gene>
<protein>
    <submittedName>
        <fullName evidence="4">Stress response protein</fullName>
    </submittedName>
</protein>
<dbReference type="NCBIfam" id="TIGR02271">
    <property type="entry name" value="YsnF/AvaK domain"/>
    <property type="match status" value="1"/>
</dbReference>
<dbReference type="Pfam" id="PF11181">
    <property type="entry name" value="YflT"/>
    <property type="match status" value="1"/>
</dbReference>
<dbReference type="InterPro" id="IPR025889">
    <property type="entry name" value="GSP17M-like_dom"/>
</dbReference>
<dbReference type="PANTHER" id="PTHR38463">
    <property type="entry name" value="STRESS RESPONSE PROTEIN YSNF"/>
    <property type="match status" value="1"/>
</dbReference>
<evidence type="ECO:0000313" key="5">
    <source>
        <dbReference type="Proteomes" id="UP000006867"/>
    </source>
</evidence>
<dbReference type="InterPro" id="IPR019060">
    <property type="entry name" value="DUF2382"/>
</dbReference>
<dbReference type="InterPro" id="IPR052967">
    <property type="entry name" value="Stress_Response_Assoc"/>
</dbReference>
<dbReference type="Proteomes" id="UP000006867">
    <property type="component" value="Chromosome"/>
</dbReference>
<feature type="region of interest" description="Disordered" evidence="1">
    <location>
        <begin position="249"/>
        <end position="281"/>
    </location>
</feature>
<dbReference type="RefSeq" id="WP_003325199.1">
    <property type="nucleotide sequence ID" value="NC_014639.1"/>
</dbReference>
<evidence type="ECO:0000259" key="2">
    <source>
        <dbReference type="Pfam" id="PF09557"/>
    </source>
</evidence>
<organism evidence="4 5">
    <name type="scientific">Bacillus atrophaeus (strain 1942)</name>
    <dbReference type="NCBI Taxonomy" id="720555"/>
    <lineage>
        <taxon>Bacteria</taxon>
        <taxon>Bacillati</taxon>
        <taxon>Bacillota</taxon>
        <taxon>Bacilli</taxon>
        <taxon>Bacillales</taxon>
        <taxon>Bacillaceae</taxon>
        <taxon>Bacillus</taxon>
    </lineage>
</organism>
<evidence type="ECO:0000256" key="1">
    <source>
        <dbReference type="SAM" id="MobiDB-lite"/>
    </source>
</evidence>
<name>A0ABM5LZG3_BACA1</name>
<evidence type="ECO:0000259" key="3">
    <source>
        <dbReference type="Pfam" id="PF11181"/>
    </source>
</evidence>